<dbReference type="SUPFAM" id="SSF50978">
    <property type="entry name" value="WD40 repeat-like"/>
    <property type="match status" value="1"/>
</dbReference>
<name>A0A8K0K214_LADFU</name>
<evidence type="ECO:0000256" key="2">
    <source>
        <dbReference type="ARBA" id="ARBA00022737"/>
    </source>
</evidence>
<dbReference type="InterPro" id="IPR001680">
    <property type="entry name" value="WD40_rpt"/>
</dbReference>
<evidence type="ECO:0000313" key="4">
    <source>
        <dbReference type="Proteomes" id="UP000792457"/>
    </source>
</evidence>
<keyword evidence="1" id="KW-0853">WD repeat</keyword>
<dbReference type="InterPro" id="IPR036322">
    <property type="entry name" value="WD40_repeat_dom_sf"/>
</dbReference>
<dbReference type="GO" id="GO:0005737">
    <property type="term" value="C:cytoplasm"/>
    <property type="evidence" value="ECO:0007669"/>
    <property type="project" value="TreeGrafter"/>
</dbReference>
<dbReference type="AlphaFoldDB" id="A0A8K0K214"/>
<comment type="caution">
    <text evidence="3">The sequence shown here is derived from an EMBL/GenBank/DDBJ whole genome shotgun (WGS) entry which is preliminary data.</text>
</comment>
<dbReference type="Pfam" id="PF00400">
    <property type="entry name" value="WD40"/>
    <property type="match status" value="2"/>
</dbReference>
<sequence>MHIVSCARDGQVRLAELSSTGLCRATRRLAQHRGPAHKLALQPDAPHVFLSAGEDAIVYSLDVREPKPEKLVTVKEGAKKIALYSIHANPLSCHEFCVSGRDHFIRIYDKRKISENEGPLKKFCPHHLLHSNTYAHVTCAVFNYNGTQVLGSYNDEDIYLFDATKSESEYLHRYEGHRNNATVKGVNFFGPKSEFVVSGSDCGNIFFWEKEMESIVQFMPGDENGVVNCLEPHPQIPLLATSGLDDDVKIWVPSCEKEPEMQNLKDAVKSNHKDREDDRARDPDAYDGQMLWILWRHIRRTERRVSIVYKVVNPYLFCDSSTVKIFKLKKYRS</sequence>
<keyword evidence="2" id="KW-0677">Repeat</keyword>
<reference evidence="3" key="1">
    <citation type="submission" date="2013-04" db="EMBL/GenBank/DDBJ databases">
        <authorList>
            <person name="Qu J."/>
            <person name="Murali S.C."/>
            <person name="Bandaranaike D."/>
            <person name="Bellair M."/>
            <person name="Blankenburg K."/>
            <person name="Chao H."/>
            <person name="Dinh H."/>
            <person name="Doddapaneni H."/>
            <person name="Downs B."/>
            <person name="Dugan-Rocha S."/>
            <person name="Elkadiri S."/>
            <person name="Gnanaolivu R.D."/>
            <person name="Hernandez B."/>
            <person name="Javaid M."/>
            <person name="Jayaseelan J.C."/>
            <person name="Lee S."/>
            <person name="Li M."/>
            <person name="Ming W."/>
            <person name="Munidasa M."/>
            <person name="Muniz J."/>
            <person name="Nguyen L."/>
            <person name="Ongeri F."/>
            <person name="Osuji N."/>
            <person name="Pu L.-L."/>
            <person name="Puazo M."/>
            <person name="Qu C."/>
            <person name="Quiroz J."/>
            <person name="Raj R."/>
            <person name="Weissenberger G."/>
            <person name="Xin Y."/>
            <person name="Zou X."/>
            <person name="Han Y."/>
            <person name="Richards S."/>
            <person name="Worley K."/>
            <person name="Muzny D."/>
            <person name="Gibbs R."/>
        </authorList>
    </citation>
    <scope>NUCLEOTIDE SEQUENCE</scope>
    <source>
        <strain evidence="3">Sampled in the wild</strain>
    </source>
</reference>
<proteinExistence type="predicted"/>
<evidence type="ECO:0000256" key="1">
    <source>
        <dbReference type="ARBA" id="ARBA00022574"/>
    </source>
</evidence>
<dbReference type="Proteomes" id="UP000792457">
    <property type="component" value="Unassembled WGS sequence"/>
</dbReference>
<dbReference type="PANTHER" id="PTHR15574:SF21">
    <property type="entry name" value="DDB1- AND CUL4-ASSOCIATED FACTOR 8"/>
    <property type="match status" value="1"/>
</dbReference>
<dbReference type="SMART" id="SM00320">
    <property type="entry name" value="WD40"/>
    <property type="match status" value="5"/>
</dbReference>
<accession>A0A8K0K214</accession>
<organism evidence="3 4">
    <name type="scientific">Ladona fulva</name>
    <name type="common">Scarce chaser dragonfly</name>
    <name type="synonym">Libellula fulva</name>
    <dbReference type="NCBI Taxonomy" id="123851"/>
    <lineage>
        <taxon>Eukaryota</taxon>
        <taxon>Metazoa</taxon>
        <taxon>Ecdysozoa</taxon>
        <taxon>Arthropoda</taxon>
        <taxon>Hexapoda</taxon>
        <taxon>Insecta</taxon>
        <taxon>Pterygota</taxon>
        <taxon>Palaeoptera</taxon>
        <taxon>Odonata</taxon>
        <taxon>Epiprocta</taxon>
        <taxon>Anisoptera</taxon>
        <taxon>Libelluloidea</taxon>
        <taxon>Libellulidae</taxon>
        <taxon>Ladona</taxon>
    </lineage>
</organism>
<gene>
    <name evidence="3" type="ORF">J437_LFUL007080</name>
</gene>
<dbReference type="PANTHER" id="PTHR15574">
    <property type="entry name" value="WD REPEAT DOMAIN-CONTAINING FAMILY"/>
    <property type="match status" value="1"/>
</dbReference>
<dbReference type="EMBL" id="KZ308299">
    <property type="protein sequence ID" value="KAG8226839.1"/>
    <property type="molecule type" value="Genomic_DNA"/>
</dbReference>
<dbReference type="OrthoDB" id="4869960at2759"/>
<protein>
    <submittedName>
        <fullName evidence="3">Uncharacterized protein</fullName>
    </submittedName>
</protein>
<evidence type="ECO:0000313" key="3">
    <source>
        <dbReference type="EMBL" id="KAG8226839.1"/>
    </source>
</evidence>
<dbReference type="Gene3D" id="2.130.10.10">
    <property type="entry name" value="YVTN repeat-like/Quinoprotein amine dehydrogenase"/>
    <property type="match status" value="1"/>
</dbReference>
<keyword evidence="4" id="KW-1185">Reference proteome</keyword>
<dbReference type="InterPro" id="IPR015943">
    <property type="entry name" value="WD40/YVTN_repeat-like_dom_sf"/>
</dbReference>
<dbReference type="InterPro" id="IPR045151">
    <property type="entry name" value="DCAF8"/>
</dbReference>
<dbReference type="GO" id="GO:0080008">
    <property type="term" value="C:Cul4-RING E3 ubiquitin ligase complex"/>
    <property type="evidence" value="ECO:0007669"/>
    <property type="project" value="TreeGrafter"/>
</dbReference>
<reference evidence="3" key="2">
    <citation type="submission" date="2017-10" db="EMBL/GenBank/DDBJ databases">
        <title>Ladona fulva Genome sequencing and assembly.</title>
        <authorList>
            <person name="Murali S."/>
            <person name="Richards S."/>
            <person name="Bandaranaike D."/>
            <person name="Bellair M."/>
            <person name="Blankenburg K."/>
            <person name="Chao H."/>
            <person name="Dinh H."/>
            <person name="Doddapaneni H."/>
            <person name="Dugan-Rocha S."/>
            <person name="Elkadiri S."/>
            <person name="Gnanaolivu R."/>
            <person name="Hernandez B."/>
            <person name="Skinner E."/>
            <person name="Javaid M."/>
            <person name="Lee S."/>
            <person name="Li M."/>
            <person name="Ming W."/>
            <person name="Munidasa M."/>
            <person name="Muniz J."/>
            <person name="Nguyen L."/>
            <person name="Hughes D."/>
            <person name="Osuji N."/>
            <person name="Pu L.-L."/>
            <person name="Puazo M."/>
            <person name="Qu C."/>
            <person name="Quiroz J."/>
            <person name="Raj R."/>
            <person name="Weissenberger G."/>
            <person name="Xin Y."/>
            <person name="Zou X."/>
            <person name="Han Y."/>
            <person name="Worley K."/>
            <person name="Muzny D."/>
            <person name="Gibbs R."/>
        </authorList>
    </citation>
    <scope>NUCLEOTIDE SEQUENCE</scope>
    <source>
        <strain evidence="3">Sampled in the wild</strain>
    </source>
</reference>